<sequence>MPDSDNFSLSGLLDELEQELEAKESEKDKAKVNEKPEKVDEAKEDWNGLLQGLEPKEHQPAGDSTRAASSGTAQQPSAGTIQRKFSSDRRPSERIQNDQPALPVERPWRPTGAKSSTAAGVSLAVDANTACRKYMEDGSKILDPFDALAGASPGASGGTWGFFAVYDGHGGREAVEYCELRLHEQVAQEMKTLGPHEALKATFQKIDSQLGMYGAWNHGTTATVALLCRREGTREGELYVAHVGDSRAVLIPKVDSCRSLTRDHRPSDPLEAERVRAEGGRVTEGRVGGDLAISRSLGDHRLKGKGVSPMPEVTSMKIADGQVLILATDGLWDVVTEELACALLEKSIKEATGGGSANPKEVLERLERVCAQQLVDEAIRLGSRDNVLALCIFL</sequence>
<accession>A0ABP0HN00</accession>
<protein>
    <submittedName>
        <fullName evidence="1">Protein phosphatase 2C homolog 1 (PP2C-1)</fullName>
    </submittedName>
</protein>
<dbReference type="InterPro" id="IPR036457">
    <property type="entry name" value="PPM-type-like_dom_sf"/>
</dbReference>
<evidence type="ECO:0000313" key="2">
    <source>
        <dbReference type="Proteomes" id="UP001642464"/>
    </source>
</evidence>
<reference evidence="1 2" key="1">
    <citation type="submission" date="2024-02" db="EMBL/GenBank/DDBJ databases">
        <authorList>
            <person name="Chen Y."/>
            <person name="Shah S."/>
            <person name="Dougan E. K."/>
            <person name="Thang M."/>
            <person name="Chan C."/>
        </authorList>
    </citation>
    <scope>NUCLEOTIDE SEQUENCE [LARGE SCALE GENOMIC DNA]</scope>
</reference>
<dbReference type="SUPFAM" id="SSF81606">
    <property type="entry name" value="PP2C-like"/>
    <property type="match status" value="1"/>
</dbReference>
<dbReference type="SMART" id="SM00332">
    <property type="entry name" value="PP2Cc"/>
    <property type="match status" value="1"/>
</dbReference>
<comment type="caution">
    <text evidence="1">The sequence shown here is derived from an EMBL/GenBank/DDBJ whole genome shotgun (WGS) entry which is preliminary data.</text>
</comment>
<dbReference type="InterPro" id="IPR001932">
    <property type="entry name" value="PPM-type_phosphatase-like_dom"/>
</dbReference>
<dbReference type="PANTHER" id="PTHR47992">
    <property type="entry name" value="PROTEIN PHOSPHATASE"/>
    <property type="match status" value="1"/>
</dbReference>
<dbReference type="Gene3D" id="3.60.40.10">
    <property type="entry name" value="PPM-type phosphatase domain"/>
    <property type="match status" value="1"/>
</dbReference>
<dbReference type="InterPro" id="IPR000222">
    <property type="entry name" value="PP2C_BS"/>
</dbReference>
<keyword evidence="2" id="KW-1185">Reference proteome</keyword>
<gene>
    <name evidence="1" type="ORF">SCF082_LOCUS2536</name>
</gene>
<dbReference type="PROSITE" id="PS01032">
    <property type="entry name" value="PPM_1"/>
    <property type="match status" value="1"/>
</dbReference>
<organism evidence="1 2">
    <name type="scientific">Durusdinium trenchii</name>
    <dbReference type="NCBI Taxonomy" id="1381693"/>
    <lineage>
        <taxon>Eukaryota</taxon>
        <taxon>Sar</taxon>
        <taxon>Alveolata</taxon>
        <taxon>Dinophyceae</taxon>
        <taxon>Suessiales</taxon>
        <taxon>Symbiodiniaceae</taxon>
        <taxon>Durusdinium</taxon>
    </lineage>
</organism>
<dbReference type="Proteomes" id="UP001642464">
    <property type="component" value="Unassembled WGS sequence"/>
</dbReference>
<proteinExistence type="predicted"/>
<dbReference type="CDD" id="cd00143">
    <property type="entry name" value="PP2Cc"/>
    <property type="match status" value="1"/>
</dbReference>
<dbReference type="EMBL" id="CAXAMM010001237">
    <property type="protein sequence ID" value="CAK8991142.1"/>
    <property type="molecule type" value="Genomic_DNA"/>
</dbReference>
<evidence type="ECO:0000313" key="1">
    <source>
        <dbReference type="EMBL" id="CAK8991142.1"/>
    </source>
</evidence>
<name>A0ABP0HN00_9DINO</name>
<dbReference type="InterPro" id="IPR015655">
    <property type="entry name" value="PP2C"/>
</dbReference>
<dbReference type="PROSITE" id="PS51746">
    <property type="entry name" value="PPM_2"/>
    <property type="match status" value="1"/>
</dbReference>
<dbReference type="Pfam" id="PF00481">
    <property type="entry name" value="PP2C"/>
    <property type="match status" value="1"/>
</dbReference>